<accession>A0ACD5U483</accession>
<dbReference type="Proteomes" id="UP001732700">
    <property type="component" value="Chromosome 1D"/>
</dbReference>
<reference evidence="1" key="2">
    <citation type="submission" date="2025-09" db="UniProtKB">
        <authorList>
            <consortium name="EnsemblPlants"/>
        </authorList>
    </citation>
    <scope>IDENTIFICATION</scope>
</reference>
<keyword evidence="2" id="KW-1185">Reference proteome</keyword>
<name>A0ACD5U483_AVESA</name>
<proteinExistence type="predicted"/>
<protein>
    <submittedName>
        <fullName evidence="1">Uncharacterized protein</fullName>
    </submittedName>
</protein>
<reference evidence="1" key="1">
    <citation type="submission" date="2021-05" db="EMBL/GenBank/DDBJ databases">
        <authorList>
            <person name="Scholz U."/>
            <person name="Mascher M."/>
            <person name="Fiebig A."/>
        </authorList>
    </citation>
    <scope>NUCLEOTIDE SEQUENCE [LARGE SCALE GENOMIC DNA]</scope>
</reference>
<dbReference type="EnsemblPlants" id="AVESA.00010b.r2.1DG0176810.1">
    <property type="protein sequence ID" value="AVESA.00010b.r2.1DG0176810.1.CDS"/>
    <property type="gene ID" value="AVESA.00010b.r2.1DG0176810"/>
</dbReference>
<organism evidence="1 2">
    <name type="scientific">Avena sativa</name>
    <name type="common">Oat</name>
    <dbReference type="NCBI Taxonomy" id="4498"/>
    <lineage>
        <taxon>Eukaryota</taxon>
        <taxon>Viridiplantae</taxon>
        <taxon>Streptophyta</taxon>
        <taxon>Embryophyta</taxon>
        <taxon>Tracheophyta</taxon>
        <taxon>Spermatophyta</taxon>
        <taxon>Magnoliopsida</taxon>
        <taxon>Liliopsida</taxon>
        <taxon>Poales</taxon>
        <taxon>Poaceae</taxon>
        <taxon>BOP clade</taxon>
        <taxon>Pooideae</taxon>
        <taxon>Poodae</taxon>
        <taxon>Poeae</taxon>
        <taxon>Poeae Chloroplast Group 1 (Aveneae type)</taxon>
        <taxon>Aveninae</taxon>
        <taxon>Avena</taxon>
    </lineage>
</organism>
<sequence>MGRLGVSRKRGQRKWGSSRRRDEREVRHRASPGRIMKLYAHLTAGQREMIEGAGFGALLRIQCPTLPSRICTWLIHRFDLESCELVIPGRGRIPVTVDSVHRVLGIPKSGRDVVYRMDEKSIEFVFDKLGVERPPSVASLEKSIKLMKSADEHFLRTFMMLVLSTFLCPNSSLKVSPRCFPSLVDVGSIKELNWCRFVVEQLENCISSYGKKNTVGGCLFFLLILYLDSLDIQGLGIPDETPRISAWDQKLMSKVIVMDRKTRTSFGKCFLKREPTRKINSRSQSSLKNSRSASVLLGDASAIANFVSSNVVPEYSPQNKEVLCKATGNLCASITDALAKFMREVSGLEGCSREAGKRSTEVVVREDNNVENDGDQVDVDKIPDDSSDLATKDMEDTSVDEYEDESSGEGEAVESSSADSEDDPDWKDFSNSITQFHSRQNRVTRNSENSKEPGDGDVSTNGSGNVTTNGSGNDSDIPEGNLGRVSQCSEEQGNIVKLTTPNVHEDVVLPSSALSQARTKSGDVPTNGSGNDSDIPEKDQDRVNRCGEEHVNVAKLIAISGHEDVVVPSSAVSQAKSTRQKKSKKRYLLEDKTAIQPARQPYDGPSTVVLYGNGNPSKEDKNIEKTPVTDYCKETPVIDLSTPTNSDSECTVKRTKANPPSVKGPQRS</sequence>
<evidence type="ECO:0000313" key="1">
    <source>
        <dbReference type="EnsemblPlants" id="AVESA.00010b.r2.1DG0176810.1.CDS"/>
    </source>
</evidence>
<evidence type="ECO:0000313" key="2">
    <source>
        <dbReference type="Proteomes" id="UP001732700"/>
    </source>
</evidence>